<dbReference type="Proteomes" id="UP000184267">
    <property type="component" value="Unassembled WGS sequence"/>
</dbReference>
<gene>
    <name evidence="1" type="ORF">TRAPUB_5992</name>
</gene>
<dbReference type="EMBL" id="MNAD01001615">
    <property type="protein sequence ID" value="OJT03415.1"/>
    <property type="molecule type" value="Genomic_DNA"/>
</dbReference>
<keyword evidence="2" id="KW-1185">Reference proteome</keyword>
<reference evidence="1 2" key="1">
    <citation type="submission" date="2016-10" db="EMBL/GenBank/DDBJ databases">
        <title>Genome sequence of the basidiomycete white-rot fungus Trametes pubescens.</title>
        <authorList>
            <person name="Makela M.R."/>
            <person name="Granchi Z."/>
            <person name="Peng M."/>
            <person name="De Vries R.P."/>
            <person name="Grigoriev I."/>
            <person name="Riley R."/>
            <person name="Hilden K."/>
        </authorList>
    </citation>
    <scope>NUCLEOTIDE SEQUENCE [LARGE SCALE GENOMIC DNA]</scope>
    <source>
        <strain evidence="1 2">FBCC735</strain>
    </source>
</reference>
<dbReference type="OrthoDB" id="94039at2759"/>
<evidence type="ECO:0000313" key="2">
    <source>
        <dbReference type="Proteomes" id="UP000184267"/>
    </source>
</evidence>
<dbReference type="OMA" id="MSHHEDG"/>
<protein>
    <submittedName>
        <fullName evidence="1">Uncharacterized protein</fullName>
    </submittedName>
</protein>
<organism evidence="1 2">
    <name type="scientific">Trametes pubescens</name>
    <name type="common">White-rot fungus</name>
    <dbReference type="NCBI Taxonomy" id="154538"/>
    <lineage>
        <taxon>Eukaryota</taxon>
        <taxon>Fungi</taxon>
        <taxon>Dikarya</taxon>
        <taxon>Basidiomycota</taxon>
        <taxon>Agaricomycotina</taxon>
        <taxon>Agaricomycetes</taxon>
        <taxon>Polyporales</taxon>
        <taxon>Polyporaceae</taxon>
        <taxon>Trametes</taxon>
    </lineage>
</organism>
<name>A0A1M2V760_TRAPU</name>
<dbReference type="SUPFAM" id="SSF53474">
    <property type="entry name" value="alpha/beta-Hydrolases"/>
    <property type="match status" value="1"/>
</dbReference>
<dbReference type="Gene3D" id="3.40.50.1820">
    <property type="entry name" value="alpha/beta hydrolase"/>
    <property type="match status" value="1"/>
</dbReference>
<accession>A0A1M2V760</accession>
<comment type="caution">
    <text evidence="1">The sequence shown here is derived from an EMBL/GenBank/DDBJ whole genome shotgun (WGS) entry which is preliminary data.</text>
</comment>
<dbReference type="InterPro" id="IPR029058">
    <property type="entry name" value="AB_hydrolase_fold"/>
</dbReference>
<proteinExistence type="predicted"/>
<evidence type="ECO:0000313" key="1">
    <source>
        <dbReference type="EMBL" id="OJT03415.1"/>
    </source>
</evidence>
<dbReference type="AlphaFoldDB" id="A0A1M2V760"/>
<sequence>MILVEPTMMTREILKNALEKDTHLIRAVEVARKRKDIWPSREAAREYFSTRLPWRRWDKRVLDLYTEHALYDLPTSTYPDKKGVTFTITRAQEAGSMSHHEDGFDALDILQSICPVLPVHTVFGEHDDMVPVETQEAIVSVAEGRRMKSIVRVAGAGHLVVQEDPCGTALAIWGILQGEYAQVTIRVPSHL</sequence>